<feature type="transmembrane region" description="Helical" evidence="1">
    <location>
        <begin position="117"/>
        <end position="139"/>
    </location>
</feature>
<feature type="transmembrane region" description="Helical" evidence="1">
    <location>
        <begin position="25"/>
        <end position="48"/>
    </location>
</feature>
<dbReference type="OrthoDB" id="3404564at2"/>
<keyword evidence="3" id="KW-1185">Reference proteome</keyword>
<evidence type="ECO:0000313" key="3">
    <source>
        <dbReference type="Proteomes" id="UP000242415"/>
    </source>
</evidence>
<evidence type="ECO:0000313" key="2">
    <source>
        <dbReference type="EMBL" id="SDX98528.1"/>
    </source>
</evidence>
<keyword evidence="1" id="KW-1133">Transmembrane helix</keyword>
<organism evidence="2 3">
    <name type="scientific">Micromonospora pattaloongensis</name>
    <dbReference type="NCBI Taxonomy" id="405436"/>
    <lineage>
        <taxon>Bacteria</taxon>
        <taxon>Bacillati</taxon>
        <taxon>Actinomycetota</taxon>
        <taxon>Actinomycetes</taxon>
        <taxon>Micromonosporales</taxon>
        <taxon>Micromonosporaceae</taxon>
        <taxon>Micromonospora</taxon>
    </lineage>
</organism>
<evidence type="ECO:0000256" key="1">
    <source>
        <dbReference type="SAM" id="Phobius"/>
    </source>
</evidence>
<protein>
    <submittedName>
        <fullName evidence="2">Uncharacterized protein</fullName>
    </submittedName>
</protein>
<keyword evidence="1" id="KW-0472">Membrane</keyword>
<dbReference type="Proteomes" id="UP000242415">
    <property type="component" value="Unassembled WGS sequence"/>
</dbReference>
<accession>A0A1H3G7A6</accession>
<proteinExistence type="predicted"/>
<dbReference type="AlphaFoldDB" id="A0A1H3G7A6"/>
<dbReference type="EMBL" id="FNPH01000001">
    <property type="protein sequence ID" value="SDX98528.1"/>
    <property type="molecule type" value="Genomic_DNA"/>
</dbReference>
<dbReference type="STRING" id="405436.SAMN05444365_101293"/>
<sequence length="143" mass="14813">MSLTSAVVPPVEAARPSRVGEVAELALRVLGGVISVVAAVLTAALEVLFATVRIGGALIGVSVLMAVVGNLALSWFAQRAVGARWALALPSIAWFAAMVVAAGGTTEGDVLLSSRNWVGITTIFVGVTVFTVIAFRMVLRPRR</sequence>
<feature type="transmembrane region" description="Helical" evidence="1">
    <location>
        <begin position="54"/>
        <end position="73"/>
    </location>
</feature>
<feature type="transmembrane region" description="Helical" evidence="1">
    <location>
        <begin position="85"/>
        <end position="105"/>
    </location>
</feature>
<gene>
    <name evidence="2" type="ORF">SAMN05444365_101293</name>
</gene>
<name>A0A1H3G7A6_9ACTN</name>
<reference evidence="3" key="1">
    <citation type="submission" date="2016-10" db="EMBL/GenBank/DDBJ databases">
        <authorList>
            <person name="Varghese N."/>
            <person name="Submissions S."/>
        </authorList>
    </citation>
    <scope>NUCLEOTIDE SEQUENCE [LARGE SCALE GENOMIC DNA]</scope>
    <source>
        <strain evidence="3">DSM 45245</strain>
    </source>
</reference>
<keyword evidence="1" id="KW-0812">Transmembrane</keyword>
<dbReference type="RefSeq" id="WP_091550396.1">
    <property type="nucleotide sequence ID" value="NZ_FNPH01000001.1"/>
</dbReference>